<evidence type="ECO:0000313" key="1">
    <source>
        <dbReference type="EMBL" id="AYV77948.1"/>
    </source>
</evidence>
<proteinExistence type="predicted"/>
<accession>A0A3G4ZST5</accession>
<organism evidence="1">
    <name type="scientific">Edafosvirus sp</name>
    <dbReference type="NCBI Taxonomy" id="2487765"/>
    <lineage>
        <taxon>Viruses</taxon>
        <taxon>Varidnaviria</taxon>
        <taxon>Bamfordvirae</taxon>
        <taxon>Nucleocytoviricota</taxon>
        <taxon>Megaviricetes</taxon>
        <taxon>Imitervirales</taxon>
        <taxon>Mimiviridae</taxon>
        <taxon>Klosneuvirinae</taxon>
    </lineage>
</organism>
<dbReference type="EMBL" id="MK072068">
    <property type="protein sequence ID" value="AYV77948.1"/>
    <property type="molecule type" value="Genomic_DNA"/>
</dbReference>
<reference evidence="1" key="1">
    <citation type="submission" date="2018-10" db="EMBL/GenBank/DDBJ databases">
        <title>Hidden diversity of soil giant viruses.</title>
        <authorList>
            <person name="Schulz F."/>
            <person name="Alteio L."/>
            <person name="Goudeau D."/>
            <person name="Ryan E.M."/>
            <person name="Malmstrom R.R."/>
            <person name="Blanchard J."/>
            <person name="Woyke T."/>
        </authorList>
    </citation>
    <scope>NUCLEOTIDE SEQUENCE</scope>
    <source>
        <strain evidence="1">EDV1</strain>
    </source>
</reference>
<name>A0A3G4ZST5_9VIRU</name>
<protein>
    <submittedName>
        <fullName evidence="1">Uncharacterized protein</fullName>
    </submittedName>
</protein>
<gene>
    <name evidence="1" type="ORF">Edafosvirus3_26</name>
</gene>
<sequence>MLNKIISKDNELLILSFLSFEDLKIISKLNQYFYKSINKNGSHIIYKAFCGKYKLLTNKQHAHLKNNDYKKIIHEVISCCNSFGGHHDNVYYWENSSVTNSNIAKYTWFPLQNICRNIWWFEFKLKKKFNKSGIYQVWLRIFDNNHHINKGVGLNPISPFQFKYTGAQQKLSKEIQSDTFQIYGCGDIYLCTINIQNDGDDVLFELSHHKNENQQENEYHEGYGFSFMYFIPINNFEDELIPENIILDEENLKTI</sequence>